<protein>
    <submittedName>
        <fullName evidence="3">HupE/UreJ family protein</fullName>
    </submittedName>
</protein>
<feature type="chain" id="PRO_5037782955" evidence="2">
    <location>
        <begin position="23"/>
        <end position="380"/>
    </location>
</feature>
<evidence type="ECO:0000313" key="3">
    <source>
        <dbReference type="EMBL" id="MBK1816654.1"/>
    </source>
</evidence>
<keyword evidence="4" id="KW-1185">Reference proteome</keyword>
<feature type="transmembrane region" description="Helical" evidence="1">
    <location>
        <begin position="286"/>
        <end position="305"/>
    </location>
</feature>
<feature type="transmembrane region" description="Helical" evidence="1">
    <location>
        <begin position="317"/>
        <end position="342"/>
    </location>
</feature>
<dbReference type="AlphaFoldDB" id="A0A934VCM8"/>
<feature type="transmembrane region" description="Helical" evidence="1">
    <location>
        <begin position="258"/>
        <end position="277"/>
    </location>
</feature>
<keyword evidence="1" id="KW-0812">Transmembrane</keyword>
<accession>A0A934VCM8</accession>
<evidence type="ECO:0000313" key="4">
    <source>
        <dbReference type="Proteomes" id="UP000600139"/>
    </source>
</evidence>
<name>A0A934VCM8_9BACT</name>
<sequence>MRFARLFACLLFLASLLPSVRAHQVASVELEFLKLDHEWRLLGEMDIAYMLPETRVIPDGLPLSREAVMKSPPEELARIRKETENTLRKLLRFTFAGKDVAWRIEFPDFEKQPFELPEEAGDIALLTTRLLIDPLPGAGELRIHWAGEQETELIILIEETEESENPQIISTLPGSSLMLLKQESSGAAAPIEKPVAGGFLESGFRHVIWWDHVLFILGLFLLAPQWKPLVRQSLLFTLAHSITLALSIFGFVRFPEVWIEHLVALSIAWIGVENLLLKRQLGKQRLIFVFCFGLLHGLSYAGILAEKLKGISGSGLVGPLLGFNLGVELAQIAILAVAFILIRPLKKYLLQVRIIGSAVIALMGSAWFIQRVFFPGSPLF</sequence>
<reference evidence="3" key="1">
    <citation type="submission" date="2021-01" db="EMBL/GenBank/DDBJ databases">
        <title>Modified the classification status of verrucomicrobia.</title>
        <authorList>
            <person name="Feng X."/>
        </authorList>
    </citation>
    <scope>NUCLEOTIDE SEQUENCE</scope>
    <source>
        <strain evidence="3">JCM 18052</strain>
    </source>
</reference>
<organism evidence="3 4">
    <name type="scientific">Luteolibacter yonseiensis</name>
    <dbReference type="NCBI Taxonomy" id="1144680"/>
    <lineage>
        <taxon>Bacteria</taxon>
        <taxon>Pseudomonadati</taxon>
        <taxon>Verrucomicrobiota</taxon>
        <taxon>Verrucomicrobiia</taxon>
        <taxon>Verrucomicrobiales</taxon>
        <taxon>Verrucomicrobiaceae</taxon>
        <taxon>Luteolibacter</taxon>
    </lineage>
</organism>
<dbReference type="InterPro" id="IPR032809">
    <property type="entry name" value="Put_HupE_UreJ"/>
</dbReference>
<feature type="transmembrane region" description="Helical" evidence="1">
    <location>
        <begin position="207"/>
        <end position="226"/>
    </location>
</feature>
<keyword evidence="1" id="KW-1133">Transmembrane helix</keyword>
<proteinExistence type="predicted"/>
<dbReference type="Proteomes" id="UP000600139">
    <property type="component" value="Unassembled WGS sequence"/>
</dbReference>
<comment type="caution">
    <text evidence="3">The sequence shown here is derived from an EMBL/GenBank/DDBJ whole genome shotgun (WGS) entry which is preliminary data.</text>
</comment>
<evidence type="ECO:0000256" key="1">
    <source>
        <dbReference type="SAM" id="Phobius"/>
    </source>
</evidence>
<dbReference type="EMBL" id="JAENIK010000011">
    <property type="protein sequence ID" value="MBK1816654.1"/>
    <property type="molecule type" value="Genomic_DNA"/>
</dbReference>
<keyword evidence="2" id="KW-0732">Signal</keyword>
<dbReference type="RefSeq" id="WP_200351586.1">
    <property type="nucleotide sequence ID" value="NZ_BAABHZ010000006.1"/>
</dbReference>
<evidence type="ECO:0000256" key="2">
    <source>
        <dbReference type="SAM" id="SignalP"/>
    </source>
</evidence>
<dbReference type="Pfam" id="PF13795">
    <property type="entry name" value="HupE_UreJ_2"/>
    <property type="match status" value="1"/>
</dbReference>
<keyword evidence="1" id="KW-0472">Membrane</keyword>
<gene>
    <name evidence="3" type="ORF">JIN84_13595</name>
</gene>
<feature type="transmembrane region" description="Helical" evidence="1">
    <location>
        <begin position="233"/>
        <end position="252"/>
    </location>
</feature>
<feature type="transmembrane region" description="Helical" evidence="1">
    <location>
        <begin position="354"/>
        <end position="374"/>
    </location>
</feature>
<feature type="signal peptide" evidence="2">
    <location>
        <begin position="1"/>
        <end position="22"/>
    </location>
</feature>